<accession>A0A8H8BUZ2</accession>
<gene>
    <name evidence="3" type="ORF">IFR04_002192</name>
</gene>
<evidence type="ECO:0000313" key="4">
    <source>
        <dbReference type="Proteomes" id="UP000664132"/>
    </source>
</evidence>
<protein>
    <submittedName>
        <fullName evidence="3">Uncharacterized protein</fullName>
    </submittedName>
</protein>
<evidence type="ECO:0000256" key="1">
    <source>
        <dbReference type="SAM" id="Coils"/>
    </source>
</evidence>
<comment type="caution">
    <text evidence="3">The sequence shown here is derived from an EMBL/GenBank/DDBJ whole genome shotgun (WGS) entry which is preliminary data.</text>
</comment>
<keyword evidence="1" id="KW-0175">Coiled coil</keyword>
<proteinExistence type="predicted"/>
<reference evidence="3" key="1">
    <citation type="submission" date="2021-02" db="EMBL/GenBank/DDBJ databases">
        <title>Genome sequence Cadophora malorum strain M34.</title>
        <authorList>
            <person name="Stefanovic E."/>
            <person name="Vu D."/>
            <person name="Scully C."/>
            <person name="Dijksterhuis J."/>
            <person name="Roader J."/>
            <person name="Houbraken J."/>
        </authorList>
    </citation>
    <scope>NUCLEOTIDE SEQUENCE</scope>
    <source>
        <strain evidence="3">M34</strain>
    </source>
</reference>
<feature type="coiled-coil region" evidence="1">
    <location>
        <begin position="506"/>
        <end position="568"/>
    </location>
</feature>
<feature type="coiled-coil region" evidence="1">
    <location>
        <begin position="442"/>
        <end position="476"/>
    </location>
</feature>
<feature type="region of interest" description="Disordered" evidence="2">
    <location>
        <begin position="1"/>
        <end position="32"/>
    </location>
</feature>
<feature type="region of interest" description="Disordered" evidence="2">
    <location>
        <begin position="662"/>
        <end position="682"/>
    </location>
</feature>
<dbReference type="OrthoDB" id="5413531at2759"/>
<organism evidence="3 4">
    <name type="scientific">Cadophora malorum</name>
    <dbReference type="NCBI Taxonomy" id="108018"/>
    <lineage>
        <taxon>Eukaryota</taxon>
        <taxon>Fungi</taxon>
        <taxon>Dikarya</taxon>
        <taxon>Ascomycota</taxon>
        <taxon>Pezizomycotina</taxon>
        <taxon>Leotiomycetes</taxon>
        <taxon>Helotiales</taxon>
        <taxon>Ploettnerulaceae</taxon>
        <taxon>Cadophora</taxon>
    </lineage>
</organism>
<sequence>MAETMDFRPIPHEGASNPRHVSFDDDSDSEDYENVVHVNPIAEDRKKHPEKPLPYIPPTRFAQAYKSIFIQKPESEKVKDIAPYVNCSYLSTTSKIPTLLELKQHAQSLVILIKSITMSQQGGLIDNENSGIVGAYPFSDGLTFDFLNNLREPYTGPKNPALMAAHQKQLTSLANVITSELQPMPEHRDERGAMQPPANRVIIQDVCPLHYVEDSADNTTYGQPYATHQALIAHANEVLEMIDHEYSAVGGLLGILPKVEQKEQRAKAESTLLGQLILYVTRLVQRIHDLERLYANSLDCLASESVVPHQALSALGPDGRKPREIVYPQDRFVLVNAGDNVWQYLNSEFEYREEIDERVAANYKKHGVAGEAIWEQRGGKEMSRGITAIDITTRYYRLRGDPLKTIFIIPAHGEHPGTKATRKMETEPTVVAVVKPVWPERISEWEKKHRAELEELKVLRNQFRASQSEVETARHNITIMKGLHEQLKKRNAFLEDVLTTEPHVRKAQLLEASEKLQADREELDAERPKLKEVFDKNARAQKEINDMRKQLDDERVQFYQEKRQKQQKDDEAAAARIKKLDIMDAEQATAAQELADKLAAEWRGELKKVLDMKRLLERYQVAINLDALIPKGTTKERQRTIDELVASDEKIEAAKEKIQKLSEEARKNADDADDADAAMGGT</sequence>
<evidence type="ECO:0000313" key="3">
    <source>
        <dbReference type="EMBL" id="KAG4424659.1"/>
    </source>
</evidence>
<name>A0A8H8BUZ2_9HELO</name>
<dbReference type="Proteomes" id="UP000664132">
    <property type="component" value="Unassembled WGS sequence"/>
</dbReference>
<keyword evidence="4" id="KW-1185">Reference proteome</keyword>
<feature type="compositionally biased region" description="Basic and acidic residues" evidence="2">
    <location>
        <begin position="1"/>
        <end position="11"/>
    </location>
</feature>
<evidence type="ECO:0000256" key="2">
    <source>
        <dbReference type="SAM" id="MobiDB-lite"/>
    </source>
</evidence>
<dbReference type="EMBL" id="JAFJYH010000018">
    <property type="protein sequence ID" value="KAG4424659.1"/>
    <property type="molecule type" value="Genomic_DNA"/>
</dbReference>
<dbReference type="AlphaFoldDB" id="A0A8H8BUZ2"/>